<evidence type="ECO:0000313" key="4">
    <source>
        <dbReference type="EMBL" id="BBK23907.1"/>
    </source>
</evidence>
<dbReference type="EMBL" id="AP019695">
    <property type="protein sequence ID" value="BBK23907.1"/>
    <property type="molecule type" value="Genomic_DNA"/>
</dbReference>
<dbReference type="KEGG" id="aarg:Aargi30884_28100"/>
<organism evidence="3 5">
    <name type="scientific">Amedibacterium intestinale</name>
    <dbReference type="NCBI Taxonomy" id="2583452"/>
    <lineage>
        <taxon>Bacteria</taxon>
        <taxon>Bacillati</taxon>
        <taxon>Bacillota</taxon>
        <taxon>Erysipelotrichia</taxon>
        <taxon>Erysipelotrichales</taxon>
        <taxon>Erysipelotrichaceae</taxon>
        <taxon>Amedibacterium</taxon>
    </lineage>
</organism>
<accession>A0A6N4TGH4</accession>
<feature type="domain" description="Transposase IS204/IS1001/IS1096/IS1165 DDE" evidence="1">
    <location>
        <begin position="152"/>
        <end position="410"/>
    </location>
</feature>
<reference evidence="3" key="2">
    <citation type="journal article" date="2020" name="Int. J. Syst. Evol. Microbiol.">
        <title>Amedibacterium intestinale gen. nov., sp. nov., isolated from human faeces, and reclassification of Eubacterium dolichum Moore et al. 1976 (Approved Lists 1980) as Amedibacillus dolichus gen. nov., comb. nov.</title>
        <authorList>
            <person name="Ikeyama N."/>
            <person name="Toyoda A."/>
            <person name="Morohoshi S."/>
            <person name="Kunihiro T."/>
            <person name="Murakami T."/>
            <person name="Mori H."/>
            <person name="Iino T."/>
            <person name="Ohkuma M."/>
            <person name="Sakamoto M."/>
        </authorList>
    </citation>
    <scope>NUCLEOTIDE SEQUENCE</scope>
    <source>
        <strain evidence="3">JCM 30884</strain>
    </source>
</reference>
<dbReference type="PANTHER" id="PTHR33498">
    <property type="entry name" value="TRANSPOSASE FOR INSERTION SEQUENCE ELEMENT IS1557"/>
    <property type="match status" value="1"/>
</dbReference>
<protein>
    <submittedName>
        <fullName evidence="3">ISL3 family transposase</fullName>
    </submittedName>
</protein>
<dbReference type="KEGG" id="aarg:Aargi30884_04850"/>
<dbReference type="InterPro" id="IPR002560">
    <property type="entry name" value="Transposase_DDE"/>
</dbReference>
<dbReference type="KEGG" id="aarg:Aargi30884_06040"/>
<reference evidence="5" key="1">
    <citation type="submission" date="2019-05" db="EMBL/GenBank/DDBJ databases">
        <title>Complete genome sequencing of Absiella argi strain JCM 30884.</title>
        <authorList>
            <person name="Sakamoto M."/>
            <person name="Murakami T."/>
            <person name="Mori H."/>
        </authorList>
    </citation>
    <scope>NUCLEOTIDE SEQUENCE [LARGE SCALE GENOMIC DNA]</scope>
    <source>
        <strain evidence="5">JCM 30884</strain>
    </source>
</reference>
<proteinExistence type="predicted"/>
<dbReference type="Pfam" id="PF01610">
    <property type="entry name" value="DDE_Tnp_ISL3"/>
    <property type="match status" value="1"/>
</dbReference>
<gene>
    <name evidence="2" type="ORF">Aargi30884_04850</name>
    <name evidence="3" type="ORF">Aargi30884_06040</name>
    <name evidence="4" type="ORF">Aargi30884_28100</name>
</gene>
<dbReference type="EMBL" id="AP019695">
    <property type="protein sequence ID" value="BBK21582.1"/>
    <property type="molecule type" value="Genomic_DNA"/>
</dbReference>
<dbReference type="EMBL" id="AP019695">
    <property type="protein sequence ID" value="BBK21701.1"/>
    <property type="molecule type" value="Genomic_DNA"/>
</dbReference>
<evidence type="ECO:0000313" key="2">
    <source>
        <dbReference type="EMBL" id="BBK21582.1"/>
    </source>
</evidence>
<keyword evidence="5" id="KW-1185">Reference proteome</keyword>
<name>A0A6N4TGH4_9FIRM</name>
<dbReference type="InterPro" id="IPR047951">
    <property type="entry name" value="Transpos_ISL3"/>
</dbReference>
<evidence type="ECO:0000313" key="3">
    <source>
        <dbReference type="EMBL" id="BBK21701.1"/>
    </source>
</evidence>
<sequence length="440" mass="52428">MYDFITDLFNIDKKMIKKIEVISSKDLTEFHISLVSEKLRCPYCHGITHLHGFSKPKVINHPKLTDRKCIIVFKNNRYQCNECLRTFSGKNPFTFSNFKNSFLSMNNIMKSLSNLNYTYSMVAELNHISVTQVQRYFDSFVNIPKIRLPESIGIDEIHSKMAKRADSAYLCVMVDNKNRSLFEILPSRSKSELRRYFDRIPAEERNCVHYVTIDMWEPYKDIANTYLKNAIIAVDPFHVVKHLMDCFKRIRLNIMYQAEYNSNSYYLLKTWKDLIERDVYLDNEPVYNKRFKKKLNKRNLLDMILDVSENLTLGYRLKEMYLYFNENATEKDCESWFDSIYEAFREAQLPEYNEFVSILQTWRTEILNSFKRPLDDRKLSNALSENINGQIRTYLAVSNGVRNFTRFRKRCLLSLNRKVFYSINDQLKSDKYTTDKKQNN</sequence>
<evidence type="ECO:0000259" key="1">
    <source>
        <dbReference type="Pfam" id="PF01610"/>
    </source>
</evidence>
<dbReference type="Proteomes" id="UP000464754">
    <property type="component" value="Chromosome"/>
</dbReference>
<evidence type="ECO:0000313" key="5">
    <source>
        <dbReference type="Proteomes" id="UP000464754"/>
    </source>
</evidence>
<dbReference type="NCBIfam" id="NF033550">
    <property type="entry name" value="transpos_ISL3"/>
    <property type="match status" value="1"/>
</dbReference>
<dbReference type="AlphaFoldDB" id="A0A6N4TGH4"/>
<dbReference type="PANTHER" id="PTHR33498:SF1">
    <property type="entry name" value="TRANSPOSASE FOR INSERTION SEQUENCE ELEMENT IS1557"/>
    <property type="match status" value="1"/>
</dbReference>
<dbReference type="RefSeq" id="WP_163051423.1">
    <property type="nucleotide sequence ID" value="NZ_AP019695.1"/>
</dbReference>